<protein>
    <recommendedName>
        <fullName evidence="1">Peptidase S74 domain-containing protein</fullName>
    </recommendedName>
</protein>
<organism evidence="2 3">
    <name type="scientific">Ignavibacterium album (strain DSM 19864 / JCM 16511 / NBRC 101810 / Mat9-16)</name>
    <dbReference type="NCBI Taxonomy" id="945713"/>
    <lineage>
        <taxon>Bacteria</taxon>
        <taxon>Pseudomonadati</taxon>
        <taxon>Ignavibacteriota</taxon>
        <taxon>Ignavibacteria</taxon>
        <taxon>Ignavibacteriales</taxon>
        <taxon>Ignavibacteriaceae</taxon>
        <taxon>Ignavibacterium</taxon>
    </lineage>
</organism>
<evidence type="ECO:0000259" key="1">
    <source>
        <dbReference type="PROSITE" id="PS51688"/>
    </source>
</evidence>
<accession>I0AFZ1</accession>
<dbReference type="OrthoDB" id="9807669at2"/>
<feature type="domain" description="Peptidase S74" evidence="1">
    <location>
        <begin position="541"/>
        <end position="671"/>
    </location>
</feature>
<dbReference type="InterPro" id="IPR030392">
    <property type="entry name" value="S74_ICA"/>
</dbReference>
<evidence type="ECO:0000313" key="3">
    <source>
        <dbReference type="Proteomes" id="UP000007394"/>
    </source>
</evidence>
<proteinExistence type="predicted"/>
<dbReference type="RefSeq" id="WP_014559058.1">
    <property type="nucleotide sequence ID" value="NC_017464.1"/>
</dbReference>
<gene>
    <name evidence="2" type="ordered locus">IALB_0186</name>
</gene>
<dbReference type="PROSITE" id="PS51688">
    <property type="entry name" value="ICA"/>
    <property type="match status" value="1"/>
</dbReference>
<dbReference type="STRING" id="945713.IALB_0186"/>
<evidence type="ECO:0000313" key="2">
    <source>
        <dbReference type="EMBL" id="AFH47898.1"/>
    </source>
</evidence>
<reference evidence="2 3" key="1">
    <citation type="journal article" date="2012" name="Front. Microbiol.">
        <title>Complete genome of Ignavibacterium album, a metabolically versatile, flagellated, facultative anaerobe from the phylum Chlorobi.</title>
        <authorList>
            <person name="Liu Z."/>
            <person name="Frigaard N.-U."/>
            <person name="Vogl K."/>
            <person name="Iino T."/>
            <person name="Ohkuma M."/>
            <person name="Overmann J."/>
            <person name="Bryant D.A."/>
        </authorList>
    </citation>
    <scope>NUCLEOTIDE SEQUENCE [LARGE SCALE GENOMIC DNA]</scope>
    <source>
        <strain evidence="3">DSM 19864 / JCM 16511 / NBRC 101810 / Mat9-16</strain>
    </source>
</reference>
<dbReference type="eggNOG" id="COG4675">
    <property type="taxonomic scope" value="Bacteria"/>
</dbReference>
<dbReference type="HOGENOM" id="CLU_405860_0_0_10"/>
<dbReference type="EMBL" id="CP003418">
    <property type="protein sequence ID" value="AFH47898.1"/>
    <property type="molecule type" value="Genomic_DNA"/>
</dbReference>
<sequence>MKPKIFSIIICVLLFICEIFSQGIPQTINFQGVLKDASGNIVSNGDYNVTFKIYNAETGGTELWTETKLVNVVDGIFSTQLGSVTPISLPFEAAYWLGIAVGGGSELTPRVPFSSVPYSRMSLSVPDNSLTASKIHSGQIVKSLNGLKDNINLVAGSNATITPSGNDLTISAAGGGGGTVTQVNTGAGLTGGPITTTGTISIANDGITNAMLQNNSVTSAKITDGTIVEADLGNGSVTSTKILDATITSAKFLNDAVTTAKILNGTILLEDIGANGATANQVIKRNASNTAWITAPDETGAGLAWNLTGNAGTTPGTNFIGTTDAQAFDIRTNNILRTRITTKGQIETYYTGLSVFVGQGAGANDDLTNNENVFVGFNSGSLNTTGDYNTATGYQSLYSNTTGNDNTAIGYNSLFSNTTGENNTATGVYSLKHTTGSYNTANRYATLYFNTTGSHNTANGMYSLYYITTENNNTAVGYSAGDYLTFSEGTFVGSYAYPSADGYTNCMGLGYNARPTGSSRVHIGNSAITWIGGQVNWSTYSDGRYKKNVREDVRGLDFIMKLRPVTYNVAVNEISAFLKEDQKRDKDGNITFETNETDRKSREEKEAIRYTGFIAQEVEQAATELGFEFSGVEKPKDENNLYSLRYAEFVVPLVKAIQEQQKIIEELIRRIEALERK</sequence>
<dbReference type="AlphaFoldDB" id="I0AFZ1"/>
<dbReference type="Pfam" id="PF13884">
    <property type="entry name" value="Peptidase_S74"/>
    <property type="match status" value="1"/>
</dbReference>
<keyword evidence="3" id="KW-1185">Reference proteome</keyword>
<dbReference type="eggNOG" id="COG5276">
    <property type="taxonomic scope" value="Bacteria"/>
</dbReference>
<dbReference type="Proteomes" id="UP000007394">
    <property type="component" value="Chromosome"/>
</dbReference>
<name>I0AFZ1_IGNAJ</name>
<dbReference type="KEGG" id="ial:IALB_0186"/>